<dbReference type="InterPro" id="IPR052382">
    <property type="entry name" value="ABHD10_acyl-thioesterase"/>
</dbReference>
<dbReference type="Gene3D" id="3.40.50.1820">
    <property type="entry name" value="alpha/beta hydrolase"/>
    <property type="match status" value="1"/>
</dbReference>
<dbReference type="PANTHER" id="PTHR16138:SF7">
    <property type="entry name" value="PALMITOYL-PROTEIN THIOESTERASE ABHD10, MITOCHONDRIAL"/>
    <property type="match status" value="1"/>
</dbReference>
<evidence type="ECO:0000313" key="4">
    <source>
        <dbReference type="Proteomes" id="UP000586722"/>
    </source>
</evidence>
<dbReference type="RefSeq" id="WP_161709620.1">
    <property type="nucleotide sequence ID" value="NZ_JAABLQ010000004.1"/>
</dbReference>
<dbReference type="InterPro" id="IPR029058">
    <property type="entry name" value="AB_hydrolase_fold"/>
</dbReference>
<dbReference type="EMBL" id="JAABLQ010000004">
    <property type="protein sequence ID" value="NBN80313.1"/>
    <property type="molecule type" value="Genomic_DNA"/>
</dbReference>
<evidence type="ECO:0000313" key="3">
    <source>
        <dbReference type="EMBL" id="NBN80313.1"/>
    </source>
</evidence>
<name>A0A7X5F5U7_9HYPH</name>
<organism evidence="3 4">
    <name type="scientific">Pannonibacter tanglangensis</name>
    <dbReference type="NCBI Taxonomy" id="2750084"/>
    <lineage>
        <taxon>Bacteria</taxon>
        <taxon>Pseudomonadati</taxon>
        <taxon>Pseudomonadota</taxon>
        <taxon>Alphaproteobacteria</taxon>
        <taxon>Hyphomicrobiales</taxon>
        <taxon>Stappiaceae</taxon>
        <taxon>Pannonibacter</taxon>
    </lineage>
</organism>
<evidence type="ECO:0000259" key="2">
    <source>
        <dbReference type="Pfam" id="PF12146"/>
    </source>
</evidence>
<dbReference type="AlphaFoldDB" id="A0A7X5F5U7"/>
<dbReference type="GO" id="GO:0016787">
    <property type="term" value="F:hydrolase activity"/>
    <property type="evidence" value="ECO:0007669"/>
    <property type="project" value="UniProtKB-KW"/>
</dbReference>
<sequence>MGDATPQFLTVGSGAARREIAVIRQEGRTPGLFWLSGFKSDMTGTKAAALAERAASTGQAVTRMDYSGHGQSGGRFEEGTISRWLEEARAVFDTDAPGERILVGSSMGGWLALLLTLAHVAEVGLERSRIRGLVLIAPATDFTEELMWRQRFDDTIREEILRTGRYARPSAYGDGPYVITRELIEDGRRHLLLGRALQLGCPVSILQGRRDPDVPWTHALRLVESLPQDDVRLTLVPDGDHRLSRPQDISLLLDLIAGISS</sequence>
<evidence type="ECO:0000256" key="1">
    <source>
        <dbReference type="ARBA" id="ARBA00022801"/>
    </source>
</evidence>
<proteinExistence type="predicted"/>
<feature type="domain" description="Serine aminopeptidase S33" evidence="2">
    <location>
        <begin position="46"/>
        <end position="145"/>
    </location>
</feature>
<reference evidence="4" key="1">
    <citation type="submission" date="2020-01" db="EMBL/GenBank/DDBJ databases">
        <authorList>
            <person name="Fang Y."/>
            <person name="Sun R."/>
            <person name="Nie L."/>
            <person name="He J."/>
            <person name="Hao L."/>
            <person name="Wang L."/>
            <person name="Su S."/>
            <person name="Lv E."/>
            <person name="Zhang Z."/>
            <person name="Xie R."/>
            <person name="Liu H."/>
        </authorList>
    </citation>
    <scope>NUCLEOTIDE SEQUENCE [LARGE SCALE GENOMIC DNA]</scope>
    <source>
        <strain evidence="4">XCT-53</strain>
    </source>
</reference>
<gene>
    <name evidence="3" type="ORF">GWI72_18695</name>
</gene>
<protein>
    <submittedName>
        <fullName evidence="3">Alpha/beta fold hydrolase</fullName>
    </submittedName>
</protein>
<accession>A0A7X5F5U7</accession>
<comment type="caution">
    <text evidence="3">The sequence shown here is derived from an EMBL/GenBank/DDBJ whole genome shotgun (WGS) entry which is preliminary data.</text>
</comment>
<keyword evidence="1 3" id="KW-0378">Hydrolase</keyword>
<dbReference type="Proteomes" id="UP000586722">
    <property type="component" value="Unassembled WGS sequence"/>
</dbReference>
<keyword evidence="4" id="KW-1185">Reference proteome</keyword>
<dbReference type="SUPFAM" id="SSF53474">
    <property type="entry name" value="alpha/beta-Hydrolases"/>
    <property type="match status" value="1"/>
</dbReference>
<dbReference type="Pfam" id="PF12146">
    <property type="entry name" value="Hydrolase_4"/>
    <property type="match status" value="1"/>
</dbReference>
<dbReference type="InterPro" id="IPR022742">
    <property type="entry name" value="Hydrolase_4"/>
</dbReference>
<dbReference type="PANTHER" id="PTHR16138">
    <property type="entry name" value="MYCOPHENOLIC ACID ACYL-GLUCURONIDE ESTERASE, MITOCHONDRIAL"/>
    <property type="match status" value="1"/>
</dbReference>